<sequence length="777" mass="89656">MYNGIGLQTARGSGTNGYVQTNKFFIRPRTGGPPKAPFPSYDDGAGAGAGGLGGMRKPNKEILEHDRKRQVELQLVLLRDTLEEQGYTEGEIEDRVEEARKEAEIEAAAAVVAEAAGGGGKAPAGRPGEGSTGTQSHHVAARKEKQLETMRAALGLDVEVGKKKKDDVDSDPESGELVPGKDSDGLDIDVQNDGKALKDGKKHSKRGKKEKGNDRKSHSRSSRKNKHGHDSEDDSDTDHEEKNEKRHGKKSFLDRVVDSAIVHKKIKHGKDTHTNSEADSDSDHGKNKIKHVKSSHDEGKKVPLKSSRHSTKDEKSRRSKYKDDSYSDSESDVSYSDSGSDYNQKRKKSSQHNSKDDKQAPKSKEKEAGFVKNADKRKRHDSDSDGYGHDRKIHTDAAVVRKDHSLDKSKSDLKSDEYNNKRSVKTSRHDSDDEKPHSKVLRKDKYTDEYKRHAKTSRYDSEDEKPHSKVLQKDKYTDESETDSEMYNSGKKKAGKSSQHVSKVDKQAPKHKLKGEDTGKNVNKRMRHDSDSDSDGWERRLDTKVKKIVEEKRRVISSSESSFYSSSSSSSESDASAESHEIRKKSVLKNSKEQNYAKRASYKNELDKRKISQDGRRKDLEDQRRKEEERMEQEKQKQREEERKELEKQKHREEGRKELEKQKHREEERKELEKQKLREMEEERPKERENERRKGEHAVERDYKRKVGEDRYDPNSNRDSDDESRDRRMREEYGRHRTRDADSHDSKRSRYDDSYKHRRSDYEDRYSRDEYRDRRHR</sequence>
<dbReference type="Proteomes" id="UP001732700">
    <property type="component" value="Chromosome 2C"/>
</dbReference>
<protein>
    <submittedName>
        <fullName evidence="1">Uncharacterized protein</fullName>
    </submittedName>
</protein>
<keyword evidence="2" id="KW-1185">Reference proteome</keyword>
<reference evidence="1" key="1">
    <citation type="submission" date="2021-05" db="EMBL/GenBank/DDBJ databases">
        <authorList>
            <person name="Scholz U."/>
            <person name="Mascher M."/>
            <person name="Fiebig A."/>
        </authorList>
    </citation>
    <scope>NUCLEOTIDE SEQUENCE [LARGE SCALE GENOMIC DNA]</scope>
</reference>
<evidence type="ECO:0000313" key="2">
    <source>
        <dbReference type="Proteomes" id="UP001732700"/>
    </source>
</evidence>
<evidence type="ECO:0000313" key="1">
    <source>
        <dbReference type="EnsemblPlants" id="AVESA.00010b.r2.2CG0317240.1.CDS"/>
    </source>
</evidence>
<dbReference type="EnsemblPlants" id="AVESA.00010b.r2.2CG0317240.1">
    <property type="protein sequence ID" value="AVESA.00010b.r2.2CG0317240.1.CDS"/>
    <property type="gene ID" value="AVESA.00010b.r2.2CG0317240"/>
</dbReference>
<accession>A0ACD5UTH3</accession>
<reference evidence="1" key="2">
    <citation type="submission" date="2025-09" db="UniProtKB">
        <authorList>
            <consortium name="EnsemblPlants"/>
        </authorList>
    </citation>
    <scope>IDENTIFICATION</scope>
</reference>
<name>A0ACD5UTH3_AVESA</name>
<organism evidence="1 2">
    <name type="scientific">Avena sativa</name>
    <name type="common">Oat</name>
    <dbReference type="NCBI Taxonomy" id="4498"/>
    <lineage>
        <taxon>Eukaryota</taxon>
        <taxon>Viridiplantae</taxon>
        <taxon>Streptophyta</taxon>
        <taxon>Embryophyta</taxon>
        <taxon>Tracheophyta</taxon>
        <taxon>Spermatophyta</taxon>
        <taxon>Magnoliopsida</taxon>
        <taxon>Liliopsida</taxon>
        <taxon>Poales</taxon>
        <taxon>Poaceae</taxon>
        <taxon>BOP clade</taxon>
        <taxon>Pooideae</taxon>
        <taxon>Poodae</taxon>
        <taxon>Poeae</taxon>
        <taxon>Poeae Chloroplast Group 1 (Aveneae type)</taxon>
        <taxon>Aveninae</taxon>
        <taxon>Avena</taxon>
    </lineage>
</organism>
<proteinExistence type="predicted"/>